<feature type="transmembrane region" description="Helical" evidence="2">
    <location>
        <begin position="140"/>
        <end position="158"/>
    </location>
</feature>
<keyword evidence="2" id="KW-0472">Membrane</keyword>
<gene>
    <name evidence="3" type="ORF">ACFO0C_32815</name>
</gene>
<dbReference type="RefSeq" id="WP_378070623.1">
    <property type="nucleotide sequence ID" value="NZ_JBHSBL010000021.1"/>
</dbReference>
<dbReference type="Gene3D" id="1.20.1250.20">
    <property type="entry name" value="MFS general substrate transporter like domains"/>
    <property type="match status" value="1"/>
</dbReference>
<feature type="transmembrane region" description="Helical" evidence="2">
    <location>
        <begin position="45"/>
        <end position="67"/>
    </location>
</feature>
<dbReference type="CDD" id="cd06174">
    <property type="entry name" value="MFS"/>
    <property type="match status" value="1"/>
</dbReference>
<feature type="transmembrane region" description="Helical" evidence="2">
    <location>
        <begin position="374"/>
        <end position="393"/>
    </location>
</feature>
<dbReference type="Proteomes" id="UP001595867">
    <property type="component" value="Unassembled WGS sequence"/>
</dbReference>
<name>A0ABV8J2F1_9ACTN</name>
<dbReference type="SUPFAM" id="SSF103473">
    <property type="entry name" value="MFS general substrate transporter"/>
    <property type="match status" value="1"/>
</dbReference>
<accession>A0ABV8J2F1</accession>
<comment type="caution">
    <text evidence="3">The sequence shown here is derived from an EMBL/GenBank/DDBJ whole genome shotgun (WGS) entry which is preliminary data.</text>
</comment>
<evidence type="ECO:0000256" key="1">
    <source>
        <dbReference type="SAM" id="MobiDB-lite"/>
    </source>
</evidence>
<feature type="region of interest" description="Disordered" evidence="1">
    <location>
        <begin position="400"/>
        <end position="432"/>
    </location>
</feature>
<dbReference type="PANTHER" id="PTHR23530">
    <property type="entry name" value="TRANSPORT PROTEIN-RELATED"/>
    <property type="match status" value="1"/>
</dbReference>
<feature type="transmembrane region" description="Helical" evidence="2">
    <location>
        <begin position="74"/>
        <end position="93"/>
    </location>
</feature>
<protein>
    <submittedName>
        <fullName evidence="3">MFS transporter</fullName>
    </submittedName>
</protein>
<dbReference type="InterPro" id="IPR036259">
    <property type="entry name" value="MFS_trans_sf"/>
</dbReference>
<feature type="transmembrane region" description="Helical" evidence="2">
    <location>
        <begin position="252"/>
        <end position="274"/>
    </location>
</feature>
<feature type="compositionally biased region" description="Gly residues" evidence="1">
    <location>
        <begin position="400"/>
        <end position="418"/>
    </location>
</feature>
<dbReference type="EMBL" id="JBHSBL010000021">
    <property type="protein sequence ID" value="MFC4069731.1"/>
    <property type="molecule type" value="Genomic_DNA"/>
</dbReference>
<feature type="transmembrane region" description="Helical" evidence="2">
    <location>
        <begin position="12"/>
        <end position="33"/>
    </location>
</feature>
<reference evidence="4" key="1">
    <citation type="journal article" date="2019" name="Int. J. Syst. Evol. Microbiol.">
        <title>The Global Catalogue of Microorganisms (GCM) 10K type strain sequencing project: providing services to taxonomists for standard genome sequencing and annotation.</title>
        <authorList>
            <consortium name="The Broad Institute Genomics Platform"/>
            <consortium name="The Broad Institute Genome Sequencing Center for Infectious Disease"/>
            <person name="Wu L."/>
            <person name="Ma J."/>
        </authorList>
    </citation>
    <scope>NUCLEOTIDE SEQUENCE [LARGE SCALE GENOMIC DNA]</scope>
    <source>
        <strain evidence="4">TBRC 5832</strain>
    </source>
</reference>
<organism evidence="3 4">
    <name type="scientific">Actinoplanes subglobosus</name>
    <dbReference type="NCBI Taxonomy" id="1547892"/>
    <lineage>
        <taxon>Bacteria</taxon>
        <taxon>Bacillati</taxon>
        <taxon>Actinomycetota</taxon>
        <taxon>Actinomycetes</taxon>
        <taxon>Micromonosporales</taxon>
        <taxon>Micromonosporaceae</taxon>
        <taxon>Actinoplanes</taxon>
    </lineage>
</organism>
<feature type="transmembrane region" description="Helical" evidence="2">
    <location>
        <begin position="286"/>
        <end position="313"/>
    </location>
</feature>
<feature type="transmembrane region" description="Helical" evidence="2">
    <location>
        <begin position="164"/>
        <end position="182"/>
    </location>
</feature>
<evidence type="ECO:0000313" key="3">
    <source>
        <dbReference type="EMBL" id="MFC4069731.1"/>
    </source>
</evidence>
<dbReference type="PANTHER" id="PTHR23530:SF1">
    <property type="entry name" value="PERMEASE, MAJOR FACILITATOR SUPERFAMILY-RELATED"/>
    <property type="match status" value="1"/>
</dbReference>
<keyword evidence="2" id="KW-0812">Transmembrane</keyword>
<dbReference type="Pfam" id="PF07690">
    <property type="entry name" value="MFS_1"/>
    <property type="match status" value="1"/>
</dbReference>
<dbReference type="InterPro" id="IPR011701">
    <property type="entry name" value="MFS"/>
</dbReference>
<keyword evidence="2" id="KW-1133">Transmembrane helix</keyword>
<evidence type="ECO:0000256" key="2">
    <source>
        <dbReference type="SAM" id="Phobius"/>
    </source>
</evidence>
<evidence type="ECO:0000313" key="4">
    <source>
        <dbReference type="Proteomes" id="UP001595867"/>
    </source>
</evidence>
<sequence>MTRERLSQRRVYYLLSAVSGFLFTFAFTLLLVFHVRVAHLTPVELVLVGTVMEITCLLGEVPTGVLADARSRTLSVQIGLILIGLSLVLQGALPVFGWILAAQVVWGIGYTFTSGAIEAWIADEVGEDQLTHVFLRGRRFGIGAMILGSVAAGAVGTLDLRMPMLIAGGGYLVLAAVLVVIMKEPHFTPAAAGDRLTFTLMRDTFAAGVRQARQRPLIRSFLLVSLLAGLSGEAFDRLWTAHLMESFRPPSVAAWFAGLAIVGQLIGLAVNYGVERAGLTETDRPGRLLAVLTVVQVVGMAGFALAGTLWAAVGALWARDAARALSGPLESAWLNRGIDSSSRATVLSVNSQFDAFGQVVGGPPLGALAGRTSIPVALLVSAGLLAPAAWIFTRLARTAGGGRDGSDRGGLAGGGPAGGDSRPAVGPTEIGQ</sequence>
<dbReference type="InterPro" id="IPR053160">
    <property type="entry name" value="MFS_DHA3_Transporter"/>
</dbReference>
<keyword evidence="4" id="KW-1185">Reference proteome</keyword>
<proteinExistence type="predicted"/>